<organism evidence="16 17">
    <name type="scientific">Psychromonas marina</name>
    <dbReference type="NCBI Taxonomy" id="88364"/>
    <lineage>
        <taxon>Bacteria</taxon>
        <taxon>Pseudomonadati</taxon>
        <taxon>Pseudomonadota</taxon>
        <taxon>Gammaproteobacteria</taxon>
        <taxon>Alteromonadales</taxon>
        <taxon>Psychromonadaceae</taxon>
        <taxon>Psychromonas</taxon>
    </lineage>
</organism>
<name>A0ABQ6DVT5_9GAMM</name>
<evidence type="ECO:0000256" key="5">
    <source>
        <dbReference type="ARBA" id="ARBA00004692"/>
    </source>
</evidence>
<evidence type="ECO:0000256" key="10">
    <source>
        <dbReference type="ARBA" id="ARBA00022741"/>
    </source>
</evidence>
<evidence type="ECO:0000256" key="7">
    <source>
        <dbReference type="ARBA" id="ARBA00007490"/>
    </source>
</evidence>
<comment type="pathway">
    <text evidence="6 14">Cofactor biosynthesis; adenosylcobalamin biosynthesis; adenosylcobalamin from cob(II)yrinate a,c-diamide: step 5/7.</text>
</comment>
<comment type="caution">
    <text evidence="16">The sequence shown here is derived from an EMBL/GenBank/DDBJ whole genome shotgun (WGS) entry which is preliminary data.</text>
</comment>
<feature type="coiled-coil region" evidence="15">
    <location>
        <begin position="110"/>
        <end position="169"/>
    </location>
</feature>
<dbReference type="Gene3D" id="3.40.50.300">
    <property type="entry name" value="P-loop containing nucleotide triphosphate hydrolases"/>
    <property type="match status" value="1"/>
</dbReference>
<keyword evidence="11 14" id="KW-0418">Kinase</keyword>
<evidence type="ECO:0000256" key="12">
    <source>
        <dbReference type="ARBA" id="ARBA00022840"/>
    </source>
</evidence>
<evidence type="ECO:0000313" key="17">
    <source>
        <dbReference type="Proteomes" id="UP001157353"/>
    </source>
</evidence>
<evidence type="ECO:0000313" key="16">
    <source>
        <dbReference type="EMBL" id="GLS89211.1"/>
    </source>
</evidence>
<comment type="catalytic activity">
    <reaction evidence="1 14">
        <text>adenosylcob(III)inamide + ATP = adenosylcob(III)inamide phosphate + ADP + H(+)</text>
        <dbReference type="Rhea" id="RHEA:15769"/>
        <dbReference type="ChEBI" id="CHEBI:2480"/>
        <dbReference type="ChEBI" id="CHEBI:15378"/>
        <dbReference type="ChEBI" id="CHEBI:30616"/>
        <dbReference type="ChEBI" id="CHEBI:58502"/>
        <dbReference type="ChEBI" id="CHEBI:456216"/>
        <dbReference type="EC" id="2.7.1.156"/>
    </reaction>
</comment>
<dbReference type="SUPFAM" id="SSF52540">
    <property type="entry name" value="P-loop containing nucleoside triphosphate hydrolases"/>
    <property type="match status" value="1"/>
</dbReference>
<evidence type="ECO:0000256" key="15">
    <source>
        <dbReference type="SAM" id="Coils"/>
    </source>
</evidence>
<dbReference type="Pfam" id="PF02283">
    <property type="entry name" value="CobU"/>
    <property type="match status" value="1"/>
</dbReference>
<dbReference type="EMBL" id="BSPQ01000001">
    <property type="protein sequence ID" value="GLS89211.1"/>
    <property type="molecule type" value="Genomic_DNA"/>
</dbReference>
<comment type="catalytic activity">
    <reaction evidence="2 14">
        <text>adenosylcob(III)inamide phosphate + GTP + H(+) = adenosylcob(III)inamide-GDP + diphosphate</text>
        <dbReference type="Rhea" id="RHEA:22712"/>
        <dbReference type="ChEBI" id="CHEBI:15378"/>
        <dbReference type="ChEBI" id="CHEBI:33019"/>
        <dbReference type="ChEBI" id="CHEBI:37565"/>
        <dbReference type="ChEBI" id="CHEBI:58502"/>
        <dbReference type="ChEBI" id="CHEBI:60487"/>
        <dbReference type="EC" id="2.7.7.62"/>
    </reaction>
</comment>
<keyword evidence="17" id="KW-1185">Reference proteome</keyword>
<dbReference type="EC" id="2.7.7.62" evidence="14"/>
<evidence type="ECO:0000256" key="4">
    <source>
        <dbReference type="ARBA" id="ARBA00003889"/>
    </source>
</evidence>
<dbReference type="RefSeq" id="WP_284202326.1">
    <property type="nucleotide sequence ID" value="NZ_BSPQ01000001.1"/>
</dbReference>
<keyword evidence="10 14" id="KW-0547">Nucleotide-binding</keyword>
<sequence length="183" mass="20519">MKHLVIGGVRSGKSDFAEQQLTELLKDTAQEHAIYIATSLAIGEETKSRIARHQLHRDSKIMTCELDYQSRTLSSFLTKYDTPKQLILIECLSTWVGWYLSQDKPLKQCVVEYEHVKAQFLEQLNNLQATVIIVTGEVGCGLIGETKLMRVYADKLGELNQQVARLANNVTVVTAGIAQKIKV</sequence>
<protein>
    <recommendedName>
        <fullName evidence="14">Bifunctional adenosylcobalamin biosynthesis protein</fullName>
        <ecNumber evidence="14">2.7.1.156</ecNumber>
        <ecNumber evidence="14">2.7.7.62</ecNumber>
    </recommendedName>
</protein>
<dbReference type="PANTHER" id="PTHR34848">
    <property type="match status" value="1"/>
</dbReference>
<keyword evidence="15" id="KW-0175">Coiled coil</keyword>
<comment type="similarity">
    <text evidence="7 14">Belongs to the CobU/CobP family.</text>
</comment>
<evidence type="ECO:0000256" key="8">
    <source>
        <dbReference type="ARBA" id="ARBA00022573"/>
    </source>
</evidence>
<dbReference type="InterPro" id="IPR027417">
    <property type="entry name" value="P-loop_NTPase"/>
</dbReference>
<dbReference type="PIRSF" id="PIRSF006135">
    <property type="entry name" value="CobU"/>
    <property type="match status" value="1"/>
</dbReference>
<evidence type="ECO:0000256" key="13">
    <source>
        <dbReference type="ARBA" id="ARBA00023134"/>
    </source>
</evidence>
<accession>A0ABQ6DVT5</accession>
<dbReference type="PANTHER" id="PTHR34848:SF1">
    <property type="entry name" value="BIFUNCTIONAL ADENOSYLCOBALAMIN BIOSYNTHESIS PROTEIN COBU"/>
    <property type="match status" value="1"/>
</dbReference>
<comment type="catalytic activity">
    <reaction evidence="3">
        <text>adenosylcob(III)inamide + GTP = adenosylcob(III)inamide phosphate + GDP + H(+)</text>
        <dbReference type="Rhea" id="RHEA:15765"/>
        <dbReference type="ChEBI" id="CHEBI:2480"/>
        <dbReference type="ChEBI" id="CHEBI:15378"/>
        <dbReference type="ChEBI" id="CHEBI:37565"/>
        <dbReference type="ChEBI" id="CHEBI:58189"/>
        <dbReference type="ChEBI" id="CHEBI:58502"/>
        <dbReference type="EC" id="2.7.1.156"/>
    </reaction>
</comment>
<keyword evidence="13 14" id="KW-0342">GTP-binding</keyword>
<gene>
    <name evidence="16" type="primary">cobU</name>
    <name evidence="16" type="ORF">GCM10007916_02780</name>
</gene>
<keyword evidence="8 14" id="KW-0169">Cobalamin biosynthesis</keyword>
<dbReference type="EC" id="2.7.1.156" evidence="14"/>
<evidence type="ECO:0000256" key="6">
    <source>
        <dbReference type="ARBA" id="ARBA00005159"/>
    </source>
</evidence>
<comment type="function">
    <text evidence="4 14">Catalyzes ATP-dependent phosphorylation of adenosylcobinamide and addition of GMP to adenosylcobinamide phosphate.</text>
</comment>
<evidence type="ECO:0000256" key="2">
    <source>
        <dbReference type="ARBA" id="ARBA00000711"/>
    </source>
</evidence>
<evidence type="ECO:0000256" key="1">
    <source>
        <dbReference type="ARBA" id="ARBA00000312"/>
    </source>
</evidence>
<dbReference type="GO" id="GO:0016301">
    <property type="term" value="F:kinase activity"/>
    <property type="evidence" value="ECO:0007669"/>
    <property type="project" value="UniProtKB-KW"/>
</dbReference>
<dbReference type="Proteomes" id="UP001157353">
    <property type="component" value="Unassembled WGS sequence"/>
</dbReference>
<keyword evidence="9 14" id="KW-0808">Transferase</keyword>
<comment type="pathway">
    <text evidence="5 14">Cofactor biosynthesis; adenosylcobalamin biosynthesis; adenosylcobalamin from cob(II)yrinate a,c-diamide: step 6/7.</text>
</comment>
<evidence type="ECO:0000256" key="3">
    <source>
        <dbReference type="ARBA" id="ARBA00001522"/>
    </source>
</evidence>
<dbReference type="InterPro" id="IPR003203">
    <property type="entry name" value="CobU/CobP"/>
</dbReference>
<proteinExistence type="inferred from homology"/>
<evidence type="ECO:0000256" key="9">
    <source>
        <dbReference type="ARBA" id="ARBA00022679"/>
    </source>
</evidence>
<evidence type="ECO:0000256" key="11">
    <source>
        <dbReference type="ARBA" id="ARBA00022777"/>
    </source>
</evidence>
<evidence type="ECO:0000256" key="14">
    <source>
        <dbReference type="PIRNR" id="PIRNR006135"/>
    </source>
</evidence>
<reference evidence="17" key="1">
    <citation type="journal article" date="2019" name="Int. J. Syst. Evol. Microbiol.">
        <title>The Global Catalogue of Microorganisms (GCM) 10K type strain sequencing project: providing services to taxonomists for standard genome sequencing and annotation.</title>
        <authorList>
            <consortium name="The Broad Institute Genomics Platform"/>
            <consortium name="The Broad Institute Genome Sequencing Center for Infectious Disease"/>
            <person name="Wu L."/>
            <person name="Ma J."/>
        </authorList>
    </citation>
    <scope>NUCLEOTIDE SEQUENCE [LARGE SCALE GENOMIC DNA]</scope>
    <source>
        <strain evidence="17">NBRC 103166</strain>
    </source>
</reference>
<keyword evidence="12 14" id="KW-0067">ATP-binding</keyword>